<reference evidence="1" key="1">
    <citation type="submission" date="2020-11" db="EMBL/GenBank/DDBJ databases">
        <authorList>
            <consortium name="DOE Joint Genome Institute"/>
            <person name="Ahrendt S."/>
            <person name="Riley R."/>
            <person name="Andreopoulos W."/>
            <person name="Labutti K."/>
            <person name="Pangilinan J."/>
            <person name="Ruiz-Duenas F.J."/>
            <person name="Barrasa J.M."/>
            <person name="Sanchez-Garcia M."/>
            <person name="Camarero S."/>
            <person name="Miyauchi S."/>
            <person name="Serrano A."/>
            <person name="Linde D."/>
            <person name="Babiker R."/>
            <person name="Drula E."/>
            <person name="Ayuso-Fernandez I."/>
            <person name="Pacheco R."/>
            <person name="Padilla G."/>
            <person name="Ferreira P."/>
            <person name="Barriuso J."/>
            <person name="Kellner H."/>
            <person name="Castanera R."/>
            <person name="Alfaro M."/>
            <person name="Ramirez L."/>
            <person name="Pisabarro A.G."/>
            <person name="Kuo A."/>
            <person name="Tritt A."/>
            <person name="Lipzen A."/>
            <person name="He G."/>
            <person name="Yan M."/>
            <person name="Ng V."/>
            <person name="Cullen D."/>
            <person name="Martin F."/>
            <person name="Rosso M.-N."/>
            <person name="Henrissat B."/>
            <person name="Hibbett D."/>
            <person name="Martinez A.T."/>
            <person name="Grigoriev I.V."/>
        </authorList>
    </citation>
    <scope>NUCLEOTIDE SEQUENCE</scope>
    <source>
        <strain evidence="1">CBS 506.95</strain>
    </source>
</reference>
<dbReference type="Pfam" id="PF10294">
    <property type="entry name" value="Methyltransf_16"/>
    <property type="match status" value="1"/>
</dbReference>
<dbReference type="PANTHER" id="PTHR14614">
    <property type="entry name" value="HEPATOCELLULAR CARCINOMA-ASSOCIATED ANTIGEN"/>
    <property type="match status" value="1"/>
</dbReference>
<evidence type="ECO:0000313" key="1">
    <source>
        <dbReference type="EMBL" id="KAF9526113.1"/>
    </source>
</evidence>
<sequence>MFYYITFLRPPPTHANLHQSILITPQISNDLRTETFPDSQDLFYSWVQVLRVQNAESPLRLTTKPQKLTTWRNSSAYKAIPVQPPREVKEGQFWRLVLMSEGKSATKTQPEAIDLRQIAGNLEETERCKKPLSVWSMLVLFTAKAGGSGKGGGAGKQEHVERLYLLPGHESSSETTDTSLVELRLVEQTSFDLDKKIWDSGIGLSSWLCDLRQSQTSIRNPTMLELSKRLFGPLSRIVELGAGIGVVSISLAILRSGYTHAAPEHVDDNSRTAAEGSTMFATDVPSALPLLEENVKLNRQYYASETGSPIPLVLDWEDEELPDEIKTQGGVDVIIMADVCYNTTFFGALTQTLSKLVELSTSAEHSKSPLVLLGYKERDESERTFWDLALNVAGIKFEKVGEIKGAAGCPVEIWLGNVI</sequence>
<dbReference type="PANTHER" id="PTHR14614:SF162">
    <property type="entry name" value="EXPRESSED PROTEIN"/>
    <property type="match status" value="1"/>
</dbReference>
<keyword evidence="2" id="KW-1185">Reference proteome</keyword>
<organism evidence="1 2">
    <name type="scientific">Crepidotus variabilis</name>
    <dbReference type="NCBI Taxonomy" id="179855"/>
    <lineage>
        <taxon>Eukaryota</taxon>
        <taxon>Fungi</taxon>
        <taxon>Dikarya</taxon>
        <taxon>Basidiomycota</taxon>
        <taxon>Agaricomycotina</taxon>
        <taxon>Agaricomycetes</taxon>
        <taxon>Agaricomycetidae</taxon>
        <taxon>Agaricales</taxon>
        <taxon>Agaricineae</taxon>
        <taxon>Crepidotaceae</taxon>
        <taxon>Crepidotus</taxon>
    </lineage>
</organism>
<dbReference type="Proteomes" id="UP000807306">
    <property type="component" value="Unassembled WGS sequence"/>
</dbReference>
<dbReference type="GO" id="GO:0005634">
    <property type="term" value="C:nucleus"/>
    <property type="evidence" value="ECO:0007669"/>
    <property type="project" value="TreeGrafter"/>
</dbReference>
<dbReference type="EMBL" id="MU157875">
    <property type="protein sequence ID" value="KAF9526113.1"/>
    <property type="molecule type" value="Genomic_DNA"/>
</dbReference>
<dbReference type="Gene3D" id="3.40.50.150">
    <property type="entry name" value="Vaccinia Virus protein VP39"/>
    <property type="match status" value="1"/>
</dbReference>
<proteinExistence type="predicted"/>
<dbReference type="GO" id="GO:0005737">
    <property type="term" value="C:cytoplasm"/>
    <property type="evidence" value="ECO:0007669"/>
    <property type="project" value="TreeGrafter"/>
</dbReference>
<gene>
    <name evidence="1" type="ORF">CPB83DRAFT_858363</name>
</gene>
<accession>A0A9P6JMS5</accession>
<comment type="caution">
    <text evidence="1">The sequence shown here is derived from an EMBL/GenBank/DDBJ whole genome shotgun (WGS) entry which is preliminary data.</text>
</comment>
<dbReference type="GO" id="GO:0032259">
    <property type="term" value="P:methylation"/>
    <property type="evidence" value="ECO:0007669"/>
    <property type="project" value="UniProtKB-KW"/>
</dbReference>
<dbReference type="InterPro" id="IPR029063">
    <property type="entry name" value="SAM-dependent_MTases_sf"/>
</dbReference>
<name>A0A9P6JMS5_9AGAR</name>
<evidence type="ECO:0000313" key="2">
    <source>
        <dbReference type="Proteomes" id="UP000807306"/>
    </source>
</evidence>
<protein>
    <submittedName>
        <fullName evidence="1">Methyltransferase-domain-containing protein</fullName>
    </submittedName>
</protein>
<keyword evidence="1" id="KW-0489">Methyltransferase</keyword>
<dbReference type="GO" id="GO:0008757">
    <property type="term" value="F:S-adenosylmethionine-dependent methyltransferase activity"/>
    <property type="evidence" value="ECO:0007669"/>
    <property type="project" value="UniProtKB-ARBA"/>
</dbReference>
<dbReference type="AlphaFoldDB" id="A0A9P6JMS5"/>
<keyword evidence="1" id="KW-0808">Transferase</keyword>
<dbReference type="InterPro" id="IPR019410">
    <property type="entry name" value="Methyltransf_16"/>
</dbReference>
<dbReference type="OrthoDB" id="413520at2759"/>
<dbReference type="SUPFAM" id="SSF53335">
    <property type="entry name" value="S-adenosyl-L-methionine-dependent methyltransferases"/>
    <property type="match status" value="1"/>
</dbReference>